<evidence type="ECO:0000259" key="2">
    <source>
        <dbReference type="PROSITE" id="PS51898"/>
    </source>
</evidence>
<gene>
    <name evidence="3" type="ORF">HMPREF0077_0229</name>
</gene>
<dbReference type="GO" id="GO:0006310">
    <property type="term" value="P:DNA recombination"/>
    <property type="evidence" value="ECO:0007669"/>
    <property type="project" value="UniProtKB-KW"/>
</dbReference>
<dbReference type="InterPro" id="IPR011010">
    <property type="entry name" value="DNA_brk_join_enz"/>
</dbReference>
<organism evidence="3 4">
    <name type="scientific">Anaerococcus tetradius ATCC 35098</name>
    <dbReference type="NCBI Taxonomy" id="525255"/>
    <lineage>
        <taxon>Bacteria</taxon>
        <taxon>Bacillati</taxon>
        <taxon>Bacillota</taxon>
        <taxon>Tissierellia</taxon>
        <taxon>Tissierellales</taxon>
        <taxon>Peptoniphilaceae</taxon>
        <taxon>Anaerococcus</taxon>
    </lineage>
</organism>
<dbReference type="RefSeq" id="WP_004835925.1">
    <property type="nucleotide sequence ID" value="NZ_GG666295.1"/>
</dbReference>
<dbReference type="GO" id="GO:0015074">
    <property type="term" value="P:DNA integration"/>
    <property type="evidence" value="ECO:0007669"/>
    <property type="project" value="InterPro"/>
</dbReference>
<dbReference type="Gene3D" id="1.10.443.10">
    <property type="entry name" value="Intergrase catalytic core"/>
    <property type="match status" value="1"/>
</dbReference>
<sequence>MSSVKSKNSNREIPITDEFYKELKEFIQSRPTLRMDQRIFPQTEPSNALSKARRYYLKETQYDGITFHDLRHTYITNLVISCLDLLTVEYLAGDDLNTITKTYIHLIKKNYNIAKEFIKNQNIINI</sequence>
<protein>
    <recommendedName>
        <fullName evidence="2">Tyr recombinase domain-containing protein</fullName>
    </recommendedName>
</protein>
<evidence type="ECO:0000256" key="1">
    <source>
        <dbReference type="ARBA" id="ARBA00023172"/>
    </source>
</evidence>
<dbReference type="PROSITE" id="PS51898">
    <property type="entry name" value="TYR_RECOMBINASE"/>
    <property type="match status" value="1"/>
</dbReference>
<proteinExistence type="predicted"/>
<dbReference type="HOGENOM" id="CLU_1976951_0_0_9"/>
<dbReference type="AlphaFoldDB" id="C2CFG9"/>
<feature type="domain" description="Tyr recombinase" evidence="2">
    <location>
        <begin position="1"/>
        <end position="116"/>
    </location>
</feature>
<dbReference type="SUPFAM" id="SSF56349">
    <property type="entry name" value="DNA breaking-rejoining enzymes"/>
    <property type="match status" value="1"/>
</dbReference>
<keyword evidence="1" id="KW-0233">DNA recombination</keyword>
<comment type="caution">
    <text evidence="3">The sequence shown here is derived from an EMBL/GenBank/DDBJ whole genome shotgun (WGS) entry which is preliminary data.</text>
</comment>
<dbReference type="EMBL" id="ACGC01000010">
    <property type="protein sequence ID" value="EEI83685.1"/>
    <property type="molecule type" value="Genomic_DNA"/>
</dbReference>
<reference evidence="3 4" key="1">
    <citation type="submission" date="2009-01" db="EMBL/GenBank/DDBJ databases">
        <authorList>
            <person name="Qin X."/>
            <person name="Bachman B."/>
            <person name="Battles P."/>
            <person name="Bell A."/>
            <person name="Bess C."/>
            <person name="Bickham C."/>
            <person name="Chaboub L."/>
            <person name="Chen D."/>
            <person name="Coyle M."/>
            <person name="Deiros D.R."/>
            <person name="Dinh H."/>
            <person name="Forbes L."/>
            <person name="Fowler G."/>
            <person name="Francisco L."/>
            <person name="Fu Q."/>
            <person name="Gubbala S."/>
            <person name="Hale W."/>
            <person name="Han Y."/>
            <person name="Hemphill L."/>
            <person name="Highlander S.K."/>
            <person name="Hirani K."/>
            <person name="Hogues M."/>
            <person name="Jackson L."/>
            <person name="Jakkamsetti A."/>
            <person name="Javaid M."/>
            <person name="Jiang H."/>
            <person name="Korchina V."/>
            <person name="Kovar C."/>
            <person name="Lara F."/>
            <person name="Lee S."/>
            <person name="Mata R."/>
            <person name="Mathew T."/>
            <person name="Moen C."/>
            <person name="Morales K."/>
            <person name="Munidasa M."/>
            <person name="Nazareth L."/>
            <person name="Ngo R."/>
            <person name="Nguyen L."/>
            <person name="Okwuonu G."/>
            <person name="Ongeri F."/>
            <person name="Patil S."/>
            <person name="Petrosino J."/>
            <person name="Pham C."/>
            <person name="Pham P."/>
            <person name="Pu L.-L."/>
            <person name="Puazo M."/>
            <person name="Raj R."/>
            <person name="Reid J."/>
            <person name="Rouhana J."/>
            <person name="Saada N."/>
            <person name="Shang Y."/>
            <person name="Simmons D."/>
            <person name="Thornton R."/>
            <person name="Warren J."/>
            <person name="Weissenberger G."/>
            <person name="Zhang J."/>
            <person name="Zhang L."/>
            <person name="Zhou C."/>
            <person name="Zhu D."/>
            <person name="Muzny D."/>
            <person name="Worley K."/>
            <person name="Gibbs R."/>
        </authorList>
    </citation>
    <scope>NUCLEOTIDE SEQUENCE [LARGE SCALE GENOMIC DNA]</scope>
    <source>
        <strain evidence="3 4">ATCC 35098</strain>
    </source>
</reference>
<evidence type="ECO:0000313" key="3">
    <source>
        <dbReference type="EMBL" id="EEI83685.1"/>
    </source>
</evidence>
<dbReference type="Proteomes" id="UP000003744">
    <property type="component" value="Unassembled WGS sequence"/>
</dbReference>
<dbReference type="InterPro" id="IPR002104">
    <property type="entry name" value="Integrase_catalytic"/>
</dbReference>
<dbReference type="GO" id="GO:0003677">
    <property type="term" value="F:DNA binding"/>
    <property type="evidence" value="ECO:0007669"/>
    <property type="project" value="InterPro"/>
</dbReference>
<dbReference type="Pfam" id="PF00589">
    <property type="entry name" value="Phage_integrase"/>
    <property type="match status" value="1"/>
</dbReference>
<dbReference type="InterPro" id="IPR013762">
    <property type="entry name" value="Integrase-like_cat_sf"/>
</dbReference>
<evidence type="ECO:0000313" key="4">
    <source>
        <dbReference type="Proteomes" id="UP000003744"/>
    </source>
</evidence>
<name>C2CFG9_9FIRM</name>
<accession>C2CFG9</accession>